<dbReference type="InterPro" id="IPR027417">
    <property type="entry name" value="P-loop_NTPase"/>
</dbReference>
<evidence type="ECO:0000313" key="1">
    <source>
        <dbReference type="Proteomes" id="UP000046395"/>
    </source>
</evidence>
<dbReference type="PROSITE" id="PS50096">
    <property type="entry name" value="IQ"/>
    <property type="match status" value="2"/>
</dbReference>
<dbReference type="GO" id="GO:0003712">
    <property type="term" value="F:transcription coregulator activity"/>
    <property type="evidence" value="ECO:0007669"/>
    <property type="project" value="TreeGrafter"/>
</dbReference>
<dbReference type="SUPFAM" id="SSF52540">
    <property type="entry name" value="P-loop containing nucleoside triphosphate hydrolases"/>
    <property type="match status" value="1"/>
</dbReference>
<dbReference type="Gene3D" id="1.20.5.190">
    <property type="match status" value="1"/>
</dbReference>
<dbReference type="GO" id="GO:0006357">
    <property type="term" value="P:regulation of transcription by RNA polymerase II"/>
    <property type="evidence" value="ECO:0007669"/>
    <property type="project" value="TreeGrafter"/>
</dbReference>
<dbReference type="InterPro" id="IPR000048">
    <property type="entry name" value="IQ_motif_EF-hand-BS"/>
</dbReference>
<organism evidence="1 2">
    <name type="scientific">Trichuris muris</name>
    <name type="common">Mouse whipworm</name>
    <dbReference type="NCBI Taxonomy" id="70415"/>
    <lineage>
        <taxon>Eukaryota</taxon>
        <taxon>Metazoa</taxon>
        <taxon>Ecdysozoa</taxon>
        <taxon>Nematoda</taxon>
        <taxon>Enoplea</taxon>
        <taxon>Dorylaimia</taxon>
        <taxon>Trichinellida</taxon>
        <taxon>Trichuridae</taxon>
        <taxon>Trichuris</taxon>
    </lineage>
</organism>
<dbReference type="STRING" id="70415.A0A5S6QFB7"/>
<keyword evidence="1" id="KW-1185">Reference proteome</keyword>
<dbReference type="GO" id="GO:0005634">
    <property type="term" value="C:nucleus"/>
    <property type="evidence" value="ECO:0007669"/>
    <property type="project" value="TreeGrafter"/>
</dbReference>
<dbReference type="GO" id="GO:0003690">
    <property type="term" value="F:double-stranded DNA binding"/>
    <property type="evidence" value="ECO:0007669"/>
    <property type="project" value="TreeGrafter"/>
</dbReference>
<reference evidence="2" key="1">
    <citation type="submission" date="2019-12" db="UniProtKB">
        <authorList>
            <consortium name="WormBaseParasite"/>
        </authorList>
    </citation>
    <scope>IDENTIFICATION</scope>
</reference>
<dbReference type="PANTHER" id="PTHR23335">
    <property type="entry name" value="CALMODULIN-BINDING TRANSCRIPTION ACTIVATOR CAMTA"/>
    <property type="match status" value="1"/>
</dbReference>
<sequence length="187" mass="22541">MNLQKLAHHQQQLGEAAKIIQNAYRHYRERVRSKRQSEEYRAAVLIQSYYRRYRQHCHFKRLLRAATCIQKRFRSMKSKQRRLEAIAEQDTTYSGSLESSTRSPRSRRAVTLYAKQNPTVDLLMNSSDRLFLRQTMAAMRIQHAFRNHRQRRVISRIIQKLMIISKLKLKLCKFWETNNKDDFDQEP</sequence>
<accession>A0A5S6QFB7</accession>
<proteinExistence type="predicted"/>
<name>A0A5S6QFB7_TRIMR</name>
<protein>
    <submittedName>
        <fullName evidence="2">Calmodulin-binding domain-containing protein</fullName>
    </submittedName>
</protein>
<dbReference type="AlphaFoldDB" id="A0A5S6QFB7"/>
<dbReference type="PANTHER" id="PTHR23335:SF1">
    <property type="entry name" value="CALMODULIN-BINDING TRANSCRIPTION ACTIVATOR, ISOFORM F"/>
    <property type="match status" value="1"/>
</dbReference>
<dbReference type="SMART" id="SM00015">
    <property type="entry name" value="IQ"/>
    <property type="match status" value="4"/>
</dbReference>
<evidence type="ECO:0000313" key="2">
    <source>
        <dbReference type="WBParaSite" id="TMUE_1000005592.1"/>
    </source>
</evidence>
<dbReference type="Pfam" id="PF00612">
    <property type="entry name" value="IQ"/>
    <property type="match status" value="2"/>
</dbReference>
<dbReference type="Proteomes" id="UP000046395">
    <property type="component" value="Unassembled WGS sequence"/>
</dbReference>
<dbReference type="WBParaSite" id="TMUE_1000005592.1">
    <property type="protein sequence ID" value="TMUE_1000005592.1"/>
    <property type="gene ID" value="WBGene00291084"/>
</dbReference>